<dbReference type="PANTHER" id="PTHR23023">
    <property type="entry name" value="DIMETHYLANILINE MONOOXYGENASE"/>
    <property type="match status" value="1"/>
</dbReference>
<dbReference type="Proteomes" id="UP001375240">
    <property type="component" value="Unassembled WGS sequence"/>
</dbReference>
<keyword evidence="7" id="KW-0503">Monooxygenase</keyword>
<keyword evidence="9" id="KW-1185">Reference proteome</keyword>
<keyword evidence="5" id="KW-0521">NADP</keyword>
<comment type="similarity">
    <text evidence="2">Belongs to the FMO family.</text>
</comment>
<proteinExistence type="inferred from homology"/>
<evidence type="ECO:0000313" key="9">
    <source>
        <dbReference type="Proteomes" id="UP001375240"/>
    </source>
</evidence>
<dbReference type="Gene3D" id="3.50.50.60">
    <property type="entry name" value="FAD/NAD(P)-binding domain"/>
    <property type="match status" value="2"/>
</dbReference>
<dbReference type="PRINTS" id="PR00370">
    <property type="entry name" value="FMOXYGENASE"/>
</dbReference>
<dbReference type="GO" id="GO:0050660">
    <property type="term" value="F:flavin adenine dinucleotide binding"/>
    <property type="evidence" value="ECO:0007669"/>
    <property type="project" value="InterPro"/>
</dbReference>
<dbReference type="GO" id="GO:0004499">
    <property type="term" value="F:N,N-dimethylaniline monooxygenase activity"/>
    <property type="evidence" value="ECO:0007669"/>
    <property type="project" value="InterPro"/>
</dbReference>
<evidence type="ECO:0000256" key="7">
    <source>
        <dbReference type="ARBA" id="ARBA00023033"/>
    </source>
</evidence>
<sequence>MALSDIKKVAVIGGGPSGAAAAKCLVAESLGPVIFEQRSSFGGIWNYTPETKTQLNQLPLVDPNVEDEPVLDADAHPVFLSPMYDTLETNIPKGMMAFNQFPFDDELQLFPKHEDVNKYVQEYSKDLTHLTRFNRRIIRVAQRSNMKWEIRSEDVITHETEEEIFDAVVVATGHYNVPYIPPIAGLEEYEEQHPGSILHSKYFRTADGYENKKVIVVGNSASGVDIAMQLSEVAKPPLYHSCKSADGFKSFPSLVGDFTKIMPVIEQFIPENKTVLFADGTRESDVDVILFCTGYLHSLPFLVEPKNPSDRMVTDGFYIHRLYQHIFYIPSPTFAIVGIPTKIIPFPMSECQAAVIAGVFSGRLSLPPAHDMDSWEKDLQTRKGGDRHFHFLTFPEDADYMDMLNDWNRSGGPRTGLYEPTQWGQRERDIRKNIPKIKVAFMQTKASGKVVKTMEELGFHFE</sequence>
<evidence type="ECO:0000256" key="4">
    <source>
        <dbReference type="ARBA" id="ARBA00022827"/>
    </source>
</evidence>
<dbReference type="SUPFAM" id="SSF51905">
    <property type="entry name" value="FAD/NAD(P)-binding domain"/>
    <property type="match status" value="2"/>
</dbReference>
<dbReference type="GO" id="GO:0050661">
    <property type="term" value="F:NADP binding"/>
    <property type="evidence" value="ECO:0007669"/>
    <property type="project" value="InterPro"/>
</dbReference>
<dbReference type="Pfam" id="PF00743">
    <property type="entry name" value="FMO-like"/>
    <property type="match status" value="3"/>
</dbReference>
<evidence type="ECO:0000256" key="6">
    <source>
        <dbReference type="ARBA" id="ARBA00023002"/>
    </source>
</evidence>
<keyword evidence="4" id="KW-0274">FAD</keyword>
<evidence type="ECO:0008006" key="10">
    <source>
        <dbReference type="Google" id="ProtNLM"/>
    </source>
</evidence>
<keyword evidence="3" id="KW-0285">Flavoprotein</keyword>
<gene>
    <name evidence="8" type="ORF">TWF696_007176</name>
</gene>
<evidence type="ECO:0000313" key="8">
    <source>
        <dbReference type="EMBL" id="KAK6347097.1"/>
    </source>
</evidence>
<evidence type="ECO:0000256" key="3">
    <source>
        <dbReference type="ARBA" id="ARBA00022630"/>
    </source>
</evidence>
<comment type="caution">
    <text evidence="8">The sequence shown here is derived from an EMBL/GenBank/DDBJ whole genome shotgun (WGS) entry which is preliminary data.</text>
</comment>
<dbReference type="InterPro" id="IPR036188">
    <property type="entry name" value="FAD/NAD-bd_sf"/>
</dbReference>
<accession>A0AAV9UR44</accession>
<dbReference type="InterPro" id="IPR020946">
    <property type="entry name" value="Flavin_mOase-like"/>
</dbReference>
<reference evidence="8 9" key="1">
    <citation type="submission" date="2019-10" db="EMBL/GenBank/DDBJ databases">
        <authorList>
            <person name="Palmer J.M."/>
        </authorList>
    </citation>
    <scope>NUCLEOTIDE SEQUENCE [LARGE SCALE GENOMIC DNA]</scope>
    <source>
        <strain evidence="8 9">TWF696</strain>
    </source>
</reference>
<organism evidence="8 9">
    <name type="scientific">Orbilia brochopaga</name>
    <dbReference type="NCBI Taxonomy" id="3140254"/>
    <lineage>
        <taxon>Eukaryota</taxon>
        <taxon>Fungi</taxon>
        <taxon>Dikarya</taxon>
        <taxon>Ascomycota</taxon>
        <taxon>Pezizomycotina</taxon>
        <taxon>Orbiliomycetes</taxon>
        <taxon>Orbiliales</taxon>
        <taxon>Orbiliaceae</taxon>
        <taxon>Orbilia</taxon>
    </lineage>
</organism>
<comment type="cofactor">
    <cofactor evidence="1">
        <name>FAD</name>
        <dbReference type="ChEBI" id="CHEBI:57692"/>
    </cofactor>
</comment>
<dbReference type="EMBL" id="JAVHNQ010000005">
    <property type="protein sequence ID" value="KAK6347097.1"/>
    <property type="molecule type" value="Genomic_DNA"/>
</dbReference>
<dbReference type="InterPro" id="IPR050346">
    <property type="entry name" value="FMO-like"/>
</dbReference>
<evidence type="ECO:0000256" key="2">
    <source>
        <dbReference type="ARBA" id="ARBA00009183"/>
    </source>
</evidence>
<dbReference type="AlphaFoldDB" id="A0AAV9UR44"/>
<evidence type="ECO:0000256" key="5">
    <source>
        <dbReference type="ARBA" id="ARBA00022857"/>
    </source>
</evidence>
<protein>
    <recommendedName>
        <fullName evidence="10">Flavin-containing monooxygenase</fullName>
    </recommendedName>
</protein>
<name>A0AAV9UR44_9PEZI</name>
<dbReference type="FunFam" id="3.50.50.60:FF:000138">
    <property type="entry name" value="Flavin-containing monooxygenase"/>
    <property type="match status" value="1"/>
</dbReference>
<evidence type="ECO:0000256" key="1">
    <source>
        <dbReference type="ARBA" id="ARBA00001974"/>
    </source>
</evidence>
<keyword evidence="6" id="KW-0560">Oxidoreductase</keyword>
<dbReference type="InterPro" id="IPR000960">
    <property type="entry name" value="Flavin_mOase"/>
</dbReference>